<comment type="caution">
    <text evidence="1">The sequence shown here is derived from an EMBL/GenBank/DDBJ whole genome shotgun (WGS) entry which is preliminary data.</text>
</comment>
<evidence type="ECO:0000313" key="2">
    <source>
        <dbReference type="Proteomes" id="UP000003465"/>
    </source>
</evidence>
<evidence type="ECO:0000313" key="1">
    <source>
        <dbReference type="EMBL" id="EGH27004.1"/>
    </source>
</evidence>
<accession>A0A656GN42</accession>
<proteinExistence type="predicted"/>
<reference evidence="1 2" key="1">
    <citation type="journal article" date="2011" name="PLoS Pathog.">
        <title>Dynamic evolution of pathogenicity revealed by sequencing and comparative genomics of 19 Pseudomonas syringae isolates.</title>
        <authorList>
            <person name="Baltrus D.A."/>
            <person name="Nishimura M.T."/>
            <person name="Romanchuk A."/>
            <person name="Chang J.H."/>
            <person name="Mukhtar M.S."/>
            <person name="Cherkis K."/>
            <person name="Roach J."/>
            <person name="Grant S.R."/>
            <person name="Jones C.D."/>
            <person name="Dangl J.L."/>
        </authorList>
    </citation>
    <scope>NUCLEOTIDE SEQUENCE [LARGE SCALE GENOMIC DNA]</scope>
    <source>
        <strain evidence="1 2">301020</strain>
    </source>
</reference>
<dbReference type="EMBL" id="AEAG01003180">
    <property type="protein sequence ID" value="EGH27004.1"/>
    <property type="molecule type" value="Genomic_DNA"/>
</dbReference>
<sequence length="34" mass="3833">PNVAIVPVRYALDRSRYDPAPGKLKPLPKQGKWT</sequence>
<protein>
    <submittedName>
        <fullName evidence="1">Uncharacterized protein</fullName>
    </submittedName>
</protein>
<dbReference type="AlphaFoldDB" id="A0A656GN42"/>
<feature type="non-terminal residue" evidence="1">
    <location>
        <position position="34"/>
    </location>
</feature>
<gene>
    <name evidence="1" type="ORF">PSYMO_38173</name>
</gene>
<organism evidence="1 2">
    <name type="scientific">Pseudomonas amygdali pv. mori str. 301020</name>
    <dbReference type="NCBI Taxonomy" id="629261"/>
    <lineage>
        <taxon>Bacteria</taxon>
        <taxon>Pseudomonadati</taxon>
        <taxon>Pseudomonadota</taxon>
        <taxon>Gammaproteobacteria</taxon>
        <taxon>Pseudomonadales</taxon>
        <taxon>Pseudomonadaceae</taxon>
        <taxon>Pseudomonas</taxon>
        <taxon>Pseudomonas amygdali</taxon>
    </lineage>
</organism>
<name>A0A656GN42_PSEA0</name>
<dbReference type="Proteomes" id="UP000003465">
    <property type="component" value="Unassembled WGS sequence"/>
</dbReference>
<feature type="non-terminal residue" evidence="1">
    <location>
        <position position="1"/>
    </location>
</feature>